<evidence type="ECO:0000256" key="4">
    <source>
        <dbReference type="ARBA" id="ARBA00022801"/>
    </source>
</evidence>
<evidence type="ECO:0000256" key="3">
    <source>
        <dbReference type="ARBA" id="ARBA00022759"/>
    </source>
</evidence>
<evidence type="ECO:0000256" key="5">
    <source>
        <dbReference type="ARBA" id="ARBA00022884"/>
    </source>
</evidence>
<keyword evidence="4" id="KW-0378">Hydrolase</keyword>
<keyword evidence="1" id="KW-1277">Toxin-antitoxin system</keyword>
<dbReference type="GO" id="GO:0016787">
    <property type="term" value="F:hydrolase activity"/>
    <property type="evidence" value="ECO:0007669"/>
    <property type="project" value="UniProtKB-KW"/>
</dbReference>
<keyword evidence="3" id="KW-0255">Endonuclease</keyword>
<evidence type="ECO:0000256" key="1">
    <source>
        <dbReference type="ARBA" id="ARBA00022649"/>
    </source>
</evidence>
<dbReference type="InterPro" id="IPR012933">
    <property type="entry name" value="HicA_mRNA_interferase"/>
</dbReference>
<dbReference type="KEGG" id="mrtj:KHC33_05635"/>
<gene>
    <name evidence="7" type="ORF">KHC33_05635</name>
</gene>
<keyword evidence="8" id="KW-1185">Reference proteome</keyword>
<dbReference type="Proteomes" id="UP000680656">
    <property type="component" value="Chromosome"/>
</dbReference>
<evidence type="ECO:0000313" key="7">
    <source>
        <dbReference type="EMBL" id="QVV89976.1"/>
    </source>
</evidence>
<proteinExistence type="predicted"/>
<dbReference type="GO" id="GO:0004519">
    <property type="term" value="F:endonuclease activity"/>
    <property type="evidence" value="ECO:0007669"/>
    <property type="project" value="UniProtKB-KW"/>
</dbReference>
<evidence type="ECO:0000313" key="8">
    <source>
        <dbReference type="Proteomes" id="UP000680656"/>
    </source>
</evidence>
<reference evidence="7 8" key="1">
    <citation type="submission" date="2021-05" db="EMBL/GenBank/DDBJ databases">
        <title>A novel Methanospirillum isolate from a pyrite-forming mixed culture.</title>
        <authorList>
            <person name="Bunk B."/>
            <person name="Sproer C."/>
            <person name="Spring S."/>
            <person name="Pester M."/>
        </authorList>
    </citation>
    <scope>NUCLEOTIDE SEQUENCE [LARGE SCALE GENOMIC DNA]</scope>
    <source>
        <strain evidence="7 8">J.3.6.1-F.2.7.3</strain>
    </source>
</reference>
<dbReference type="Gene3D" id="3.30.920.30">
    <property type="entry name" value="Hypothetical protein"/>
    <property type="match status" value="1"/>
</dbReference>
<dbReference type="AlphaFoldDB" id="A0A8E7B3Z9"/>
<keyword evidence="2" id="KW-0540">Nuclease</keyword>
<dbReference type="InterPro" id="IPR038570">
    <property type="entry name" value="HicA_sf"/>
</dbReference>
<keyword evidence="6" id="KW-0346">Stress response</keyword>
<organism evidence="7 8">
    <name type="scientific">Methanospirillum purgamenti</name>
    <dbReference type="NCBI Taxonomy" id="2834276"/>
    <lineage>
        <taxon>Archaea</taxon>
        <taxon>Methanobacteriati</taxon>
        <taxon>Methanobacteriota</taxon>
        <taxon>Stenosarchaea group</taxon>
        <taxon>Methanomicrobia</taxon>
        <taxon>Methanomicrobiales</taxon>
        <taxon>Methanospirillaceae</taxon>
        <taxon>Methanospirillum</taxon>
    </lineage>
</organism>
<dbReference type="RefSeq" id="WP_214420756.1">
    <property type="nucleotide sequence ID" value="NZ_CP075546.1"/>
</dbReference>
<evidence type="ECO:0000256" key="2">
    <source>
        <dbReference type="ARBA" id="ARBA00022722"/>
    </source>
</evidence>
<name>A0A8E7B3Z9_9EURY</name>
<protein>
    <submittedName>
        <fullName evidence="7">Type II toxin-antitoxin system HicA family toxin</fullName>
    </submittedName>
</protein>
<dbReference type="EMBL" id="CP075546">
    <property type="protein sequence ID" value="QVV89976.1"/>
    <property type="molecule type" value="Genomic_DNA"/>
</dbReference>
<evidence type="ECO:0000256" key="6">
    <source>
        <dbReference type="ARBA" id="ARBA00023016"/>
    </source>
</evidence>
<keyword evidence="5" id="KW-0694">RNA-binding</keyword>
<dbReference type="SUPFAM" id="SSF54786">
    <property type="entry name" value="YcfA/nrd intein domain"/>
    <property type="match status" value="1"/>
</dbReference>
<sequence>MKQREITPNFFKYPNKEVKKKGFREAPYQGKGSHLAQYKKSNGTKILIIIPKRDPIPIGTLLSIMKQARMEREEFVDFLDK</sequence>
<dbReference type="Pfam" id="PF07927">
    <property type="entry name" value="HicA_toxin"/>
    <property type="match status" value="1"/>
</dbReference>
<dbReference type="GeneID" id="65096645"/>
<dbReference type="GO" id="GO:0003729">
    <property type="term" value="F:mRNA binding"/>
    <property type="evidence" value="ECO:0007669"/>
    <property type="project" value="InterPro"/>
</dbReference>
<accession>A0A8E7B3Z9</accession>